<dbReference type="InterPro" id="IPR036770">
    <property type="entry name" value="Ankyrin_rpt-contain_sf"/>
</dbReference>
<dbReference type="PANTHER" id="PTHR46586:SF3">
    <property type="entry name" value="ANKYRIN REPEAT-CONTAINING PROTEIN"/>
    <property type="match status" value="1"/>
</dbReference>
<proteinExistence type="predicted"/>
<sequence length="546" mass="59086">MAELPLLTAIALALPSKHQAIDHIPHLINHFLVPPTIDAAVYLDLQLVSKVFGDCRPLTVGAMDGAAALGRLDILDRLDASRSEGCSAAAFNGAAANNHFKVLKWLLRRHSHHCNFTEALASAAGAGHLRVVKVLTKAENAGYSVWGYEAVMEAAVLNGQVETLKYHMNFERISHYRRLLGVLAVNVAAKNGLTEVMRAPLWIVEKPVVISSQGLQCAAAAGHADIVALLLEHDSFSEASAAISMEIAAEAGHVKVVFMLLPSCGEFGVVRALAAAVTNDHSTLAEFLVRFCSPSQVASAVETANSDQRELLEQLRAKYPFKCRNYPVDKSDYTRFVSAAACGNEQVVKALMRRFFCESTVLIGYVVEVAAVLSQYGVVKIILDEFTSSPSIPDFGIRPVLKQALKSNDLDMARLLTKYCDRYTAGIILNKCGLRYQVEAVKALAERSYPYDIAAAALEACLANHEDVFSALLKFMQETTAREVSDKLMNAGKLGAAKNGLANKCNPEKLFAEAVAKGTTEVVKLLLGEMSGPAIGLQRCINFHCN</sequence>
<accession>A0ABD3F9W3</accession>
<protein>
    <recommendedName>
        <fullName evidence="3">Ankyrin repeat-containing domain</fullName>
    </recommendedName>
</protein>
<dbReference type="AlphaFoldDB" id="A0ABD3F9W3"/>
<evidence type="ECO:0000313" key="1">
    <source>
        <dbReference type="EMBL" id="KAL3663231.1"/>
    </source>
</evidence>
<dbReference type="PANTHER" id="PTHR46586">
    <property type="entry name" value="ANKYRIN REPEAT-CONTAINING PROTEIN"/>
    <property type="match status" value="1"/>
</dbReference>
<evidence type="ECO:0000313" key="2">
    <source>
        <dbReference type="Proteomes" id="UP001632037"/>
    </source>
</evidence>
<dbReference type="InterPro" id="IPR052050">
    <property type="entry name" value="SecEffector_AnkRepeat"/>
</dbReference>
<dbReference type="EMBL" id="JBIMZQ010000028">
    <property type="protein sequence ID" value="KAL3663231.1"/>
    <property type="molecule type" value="Genomic_DNA"/>
</dbReference>
<comment type="caution">
    <text evidence="1">The sequence shown here is derived from an EMBL/GenBank/DDBJ whole genome shotgun (WGS) entry which is preliminary data.</text>
</comment>
<evidence type="ECO:0008006" key="3">
    <source>
        <dbReference type="Google" id="ProtNLM"/>
    </source>
</evidence>
<dbReference type="Proteomes" id="UP001632037">
    <property type="component" value="Unassembled WGS sequence"/>
</dbReference>
<name>A0ABD3F9W3_9STRA</name>
<keyword evidence="2" id="KW-1185">Reference proteome</keyword>
<dbReference type="SUPFAM" id="SSF48403">
    <property type="entry name" value="Ankyrin repeat"/>
    <property type="match status" value="1"/>
</dbReference>
<organism evidence="1 2">
    <name type="scientific">Phytophthora oleae</name>
    <dbReference type="NCBI Taxonomy" id="2107226"/>
    <lineage>
        <taxon>Eukaryota</taxon>
        <taxon>Sar</taxon>
        <taxon>Stramenopiles</taxon>
        <taxon>Oomycota</taxon>
        <taxon>Peronosporomycetes</taxon>
        <taxon>Peronosporales</taxon>
        <taxon>Peronosporaceae</taxon>
        <taxon>Phytophthora</taxon>
    </lineage>
</organism>
<reference evidence="1 2" key="1">
    <citation type="submission" date="2024-09" db="EMBL/GenBank/DDBJ databases">
        <title>Genome sequencing and assembly of Phytophthora oleae, isolate VK10A, causative agent of rot of olive drupes.</title>
        <authorList>
            <person name="Conti Taguali S."/>
            <person name="Riolo M."/>
            <person name="La Spada F."/>
            <person name="Cacciola S.O."/>
            <person name="Dionisio G."/>
        </authorList>
    </citation>
    <scope>NUCLEOTIDE SEQUENCE [LARGE SCALE GENOMIC DNA]</scope>
    <source>
        <strain evidence="1 2">VK10A</strain>
    </source>
</reference>
<dbReference type="Gene3D" id="1.25.40.20">
    <property type="entry name" value="Ankyrin repeat-containing domain"/>
    <property type="match status" value="2"/>
</dbReference>
<gene>
    <name evidence="1" type="ORF">V7S43_011640</name>
</gene>